<feature type="signal peptide" evidence="1">
    <location>
        <begin position="1"/>
        <end position="15"/>
    </location>
</feature>
<dbReference type="Gene3D" id="3.20.20.80">
    <property type="entry name" value="Glycosidases"/>
    <property type="match status" value="1"/>
</dbReference>
<name>A0A6A6C125_ZASCE</name>
<protein>
    <submittedName>
        <fullName evidence="2">Glycoside hydrolase family 39 protein</fullName>
    </submittedName>
</protein>
<dbReference type="InterPro" id="IPR017853">
    <property type="entry name" value="GH"/>
</dbReference>
<accession>A0A6A6C125</accession>
<dbReference type="OrthoDB" id="3445803at2759"/>
<dbReference type="Proteomes" id="UP000799537">
    <property type="component" value="Unassembled WGS sequence"/>
</dbReference>
<organism evidence="2 3">
    <name type="scientific">Zasmidium cellare ATCC 36951</name>
    <dbReference type="NCBI Taxonomy" id="1080233"/>
    <lineage>
        <taxon>Eukaryota</taxon>
        <taxon>Fungi</taxon>
        <taxon>Dikarya</taxon>
        <taxon>Ascomycota</taxon>
        <taxon>Pezizomycotina</taxon>
        <taxon>Dothideomycetes</taxon>
        <taxon>Dothideomycetidae</taxon>
        <taxon>Mycosphaerellales</taxon>
        <taxon>Mycosphaerellaceae</taxon>
        <taxon>Zasmidium</taxon>
    </lineage>
</organism>
<dbReference type="EMBL" id="ML993638">
    <property type="protein sequence ID" value="KAF2159406.1"/>
    <property type="molecule type" value="Genomic_DNA"/>
</dbReference>
<keyword evidence="2" id="KW-0378">Hydrolase</keyword>
<sequence>MYSALSLLTLAPAFAATILLPREGAGPTINFGNNTGTPKHLASGILYGLPDNQQQIPSALLDGFGFNYGRAAGAQVGGGWCYGQAPYEQRFASALSNYQLTRAHGGSFVLMLHDLWGFDTTQNSSCAGPGDNGDWASYDKFLNAVIADINKYKMQSNLIIDIWNESDNAPFWGRSIDQWLAMWGRGYYRLRAAYNSGTVQLSGPTTAGQPNFNNDWFTSWASYVKKNNSIPDQYVWHEESGDSSSMSSSYDGLVAILKQNKLPLKTVNINEYAVFDEQVPAGSAFWISQLERYNAIGIRGNWLGGTQLHDLAASLLSKPNPNEYASTGYFPNGDYQVYRYYSQNMTGNRVGTSVSVDGKFDAYATVGGRFAKVLMGVRPPTTGTYTVTLNNLTALGLAASGNLNVQTWKFPVGNDVHYSEVDGPTDLGNIGHSYSGNTLSLPYFQTDRTTTYAWEFAVGK</sequence>
<feature type="chain" id="PRO_5025507805" evidence="1">
    <location>
        <begin position="16"/>
        <end position="460"/>
    </location>
</feature>
<proteinExistence type="predicted"/>
<evidence type="ECO:0000313" key="3">
    <source>
        <dbReference type="Proteomes" id="UP000799537"/>
    </source>
</evidence>
<evidence type="ECO:0000256" key="1">
    <source>
        <dbReference type="SAM" id="SignalP"/>
    </source>
</evidence>
<keyword evidence="3" id="KW-1185">Reference proteome</keyword>
<keyword evidence="1" id="KW-0732">Signal</keyword>
<evidence type="ECO:0000313" key="2">
    <source>
        <dbReference type="EMBL" id="KAF2159406.1"/>
    </source>
</evidence>
<reference evidence="2" key="1">
    <citation type="journal article" date="2020" name="Stud. Mycol.">
        <title>101 Dothideomycetes genomes: a test case for predicting lifestyles and emergence of pathogens.</title>
        <authorList>
            <person name="Haridas S."/>
            <person name="Albert R."/>
            <person name="Binder M."/>
            <person name="Bloem J."/>
            <person name="Labutti K."/>
            <person name="Salamov A."/>
            <person name="Andreopoulos B."/>
            <person name="Baker S."/>
            <person name="Barry K."/>
            <person name="Bills G."/>
            <person name="Bluhm B."/>
            <person name="Cannon C."/>
            <person name="Castanera R."/>
            <person name="Culley D."/>
            <person name="Daum C."/>
            <person name="Ezra D."/>
            <person name="Gonzalez J."/>
            <person name="Henrissat B."/>
            <person name="Kuo A."/>
            <person name="Liang C."/>
            <person name="Lipzen A."/>
            <person name="Lutzoni F."/>
            <person name="Magnuson J."/>
            <person name="Mondo S."/>
            <person name="Nolan M."/>
            <person name="Ohm R."/>
            <person name="Pangilinan J."/>
            <person name="Park H.-J."/>
            <person name="Ramirez L."/>
            <person name="Alfaro M."/>
            <person name="Sun H."/>
            <person name="Tritt A."/>
            <person name="Yoshinaga Y."/>
            <person name="Zwiers L.-H."/>
            <person name="Turgeon B."/>
            <person name="Goodwin S."/>
            <person name="Spatafora J."/>
            <person name="Crous P."/>
            <person name="Grigoriev I."/>
        </authorList>
    </citation>
    <scope>NUCLEOTIDE SEQUENCE</scope>
    <source>
        <strain evidence="2">ATCC 36951</strain>
    </source>
</reference>
<dbReference type="SUPFAM" id="SSF51445">
    <property type="entry name" value="(Trans)glycosidases"/>
    <property type="match status" value="1"/>
</dbReference>
<gene>
    <name evidence="2" type="ORF">M409DRAFT_37945</name>
</gene>
<dbReference type="AlphaFoldDB" id="A0A6A6C125"/>
<dbReference type="RefSeq" id="XP_033660295.1">
    <property type="nucleotide sequence ID" value="XM_033810834.1"/>
</dbReference>
<dbReference type="GO" id="GO:0016787">
    <property type="term" value="F:hydrolase activity"/>
    <property type="evidence" value="ECO:0007669"/>
    <property type="project" value="UniProtKB-KW"/>
</dbReference>
<dbReference type="GeneID" id="54564106"/>